<evidence type="ECO:0000313" key="1">
    <source>
        <dbReference type="EMBL" id="PTL86273.1"/>
    </source>
</evidence>
<dbReference type="EMBL" id="PSQJ01000005">
    <property type="protein sequence ID" value="PTL86273.1"/>
    <property type="molecule type" value="Genomic_DNA"/>
</dbReference>
<dbReference type="AlphaFoldDB" id="A0A2T4VWW7"/>
<proteinExistence type="predicted"/>
<evidence type="ECO:0000313" key="2">
    <source>
        <dbReference type="Proteomes" id="UP000240811"/>
    </source>
</evidence>
<sequence length="66" mass="7861">MHVLDVAIMCVIGSLFSDRKDTLRCLAKWQEWKVDFSIFKGIWGMEKQKPDYIFMSEGFKETIKER</sequence>
<organism evidence="1 2">
    <name type="scientific">Candidatus Liberibacter europaeus</name>
    <dbReference type="NCBI Taxonomy" id="744859"/>
    <lineage>
        <taxon>Bacteria</taxon>
        <taxon>Pseudomonadati</taxon>
        <taxon>Pseudomonadota</taxon>
        <taxon>Alphaproteobacteria</taxon>
        <taxon>Hyphomicrobiales</taxon>
        <taxon>Rhizobiaceae</taxon>
        <taxon>Liberibacter</taxon>
    </lineage>
</organism>
<comment type="caution">
    <text evidence="1">The sequence shown here is derived from an EMBL/GenBank/DDBJ whole genome shotgun (WGS) entry which is preliminary data.</text>
</comment>
<name>A0A2T4VWW7_9HYPH</name>
<accession>A0A2T4VWW7</accession>
<gene>
    <name evidence="1" type="ORF">C4617_04520</name>
</gene>
<reference evidence="2" key="1">
    <citation type="submission" date="2018-02" db="EMBL/GenBank/DDBJ databases">
        <title>Genome sequence of Candidatus Liberibacter europaeus.</title>
        <authorList>
            <person name="Frampton R.A."/>
            <person name="Thompson S.M."/>
            <person name="David C."/>
            <person name="Addison S.M."/>
            <person name="Smith G.R."/>
        </authorList>
    </citation>
    <scope>NUCLEOTIDE SEQUENCE [LARGE SCALE GENOMIC DNA]</scope>
</reference>
<dbReference type="Proteomes" id="UP000240811">
    <property type="component" value="Unassembled WGS sequence"/>
</dbReference>
<protein>
    <submittedName>
        <fullName evidence="1">Uncharacterized protein</fullName>
    </submittedName>
</protein>